<dbReference type="GO" id="GO:0005737">
    <property type="term" value="C:cytoplasm"/>
    <property type="evidence" value="ECO:0007669"/>
    <property type="project" value="UniProtKB-SubCell"/>
</dbReference>
<feature type="active site" description="Nucleophile; methyl group acceptor" evidence="9">
    <location>
        <position position="123"/>
    </location>
</feature>
<dbReference type="PANTHER" id="PTHR10815">
    <property type="entry name" value="METHYLATED-DNA--PROTEIN-CYSTEINE METHYLTRANSFERASE"/>
    <property type="match status" value="1"/>
</dbReference>
<dbReference type="Gene3D" id="1.10.10.10">
    <property type="entry name" value="Winged helix-like DNA-binding domain superfamily/Winged helix DNA-binding domain"/>
    <property type="match status" value="1"/>
</dbReference>
<comment type="similarity">
    <text evidence="2 9">Belongs to the MGMT family.</text>
</comment>
<proteinExistence type="inferred from homology"/>
<comment type="catalytic activity">
    <reaction evidence="8 9">
        <text>a 6-O-methyl-2'-deoxyguanosine in DNA + L-cysteinyl-[protein] = S-methyl-L-cysteinyl-[protein] + a 2'-deoxyguanosine in DNA</text>
        <dbReference type="Rhea" id="RHEA:24000"/>
        <dbReference type="Rhea" id="RHEA-COMP:10131"/>
        <dbReference type="Rhea" id="RHEA-COMP:10132"/>
        <dbReference type="Rhea" id="RHEA-COMP:11367"/>
        <dbReference type="Rhea" id="RHEA-COMP:11368"/>
        <dbReference type="ChEBI" id="CHEBI:29950"/>
        <dbReference type="ChEBI" id="CHEBI:82612"/>
        <dbReference type="ChEBI" id="CHEBI:85445"/>
        <dbReference type="ChEBI" id="CHEBI:85448"/>
        <dbReference type="EC" id="2.1.1.63"/>
    </reaction>
</comment>
<reference evidence="13" key="1">
    <citation type="submission" date="2018-02" db="EMBL/GenBank/DDBJ databases">
        <title>Genome sequence of Desulfocucumis palustris strain NAW-5.</title>
        <authorList>
            <person name="Watanabe M."/>
            <person name="Kojima H."/>
            <person name="Fukui M."/>
        </authorList>
    </citation>
    <scope>NUCLEOTIDE SEQUENCE [LARGE SCALE GENOMIC DNA]</scope>
    <source>
        <strain evidence="13">NAW-5</strain>
    </source>
</reference>
<dbReference type="GO" id="GO:0003908">
    <property type="term" value="F:methylated-DNA-[protein]-cysteine S-methyltransferase activity"/>
    <property type="evidence" value="ECO:0007669"/>
    <property type="project" value="UniProtKB-UniRule"/>
</dbReference>
<dbReference type="Pfam" id="PF01035">
    <property type="entry name" value="DNA_binding_1"/>
    <property type="match status" value="1"/>
</dbReference>
<dbReference type="AlphaFoldDB" id="A0A2L2XDZ6"/>
<evidence type="ECO:0000256" key="4">
    <source>
        <dbReference type="ARBA" id="ARBA00022603"/>
    </source>
</evidence>
<dbReference type="FunFam" id="1.10.10.10:FF:000214">
    <property type="entry name" value="Methylated-DNA--protein-cysteine methyltransferase"/>
    <property type="match status" value="1"/>
</dbReference>
<evidence type="ECO:0000259" key="10">
    <source>
        <dbReference type="Pfam" id="PF01035"/>
    </source>
</evidence>
<gene>
    <name evidence="12" type="ORF">DCCM_3464</name>
</gene>
<dbReference type="HAMAP" id="MF_00772">
    <property type="entry name" value="OGT"/>
    <property type="match status" value="1"/>
</dbReference>
<dbReference type="SUPFAM" id="SSF53155">
    <property type="entry name" value="Methylated DNA-protein cysteine methyltransferase domain"/>
    <property type="match status" value="1"/>
</dbReference>
<accession>A0A2L2XDZ6</accession>
<dbReference type="NCBIfam" id="TIGR00589">
    <property type="entry name" value="ogt"/>
    <property type="match status" value="1"/>
</dbReference>
<organism evidence="12 13">
    <name type="scientific">Desulfocucumis palustris</name>
    <dbReference type="NCBI Taxonomy" id="1898651"/>
    <lineage>
        <taxon>Bacteria</taxon>
        <taxon>Bacillati</taxon>
        <taxon>Bacillota</taxon>
        <taxon>Clostridia</taxon>
        <taxon>Eubacteriales</taxon>
        <taxon>Desulfocucumaceae</taxon>
        <taxon>Desulfocucumis</taxon>
    </lineage>
</organism>
<keyword evidence="6 9" id="KW-0227">DNA damage</keyword>
<dbReference type="PROSITE" id="PS00374">
    <property type="entry name" value="MGMT"/>
    <property type="match status" value="1"/>
</dbReference>
<dbReference type="EC" id="2.1.1.63" evidence="9"/>
<dbReference type="InterPro" id="IPR023546">
    <property type="entry name" value="MGMT"/>
</dbReference>
<dbReference type="InterPro" id="IPR036388">
    <property type="entry name" value="WH-like_DNA-bd_sf"/>
</dbReference>
<name>A0A2L2XDZ6_9FIRM</name>
<dbReference type="InterPro" id="IPR014048">
    <property type="entry name" value="MethylDNA_cys_MeTrfase_DNA-bd"/>
</dbReference>
<evidence type="ECO:0000256" key="9">
    <source>
        <dbReference type="HAMAP-Rule" id="MF_00772"/>
    </source>
</evidence>
<dbReference type="Proteomes" id="UP000239549">
    <property type="component" value="Unassembled WGS sequence"/>
</dbReference>
<comment type="function">
    <text evidence="9">Involved in the cellular defense against the biological effects of O6-methylguanine (O6-MeG) and O4-methylthymine (O4-MeT) in DNA. Repairs the methylated nucleobase in DNA by stoichiometrically transferring the methyl group to a cysteine residue in the enzyme. This is a suicide reaction: the enzyme is irreversibly inactivated.</text>
</comment>
<evidence type="ECO:0000256" key="2">
    <source>
        <dbReference type="ARBA" id="ARBA00008711"/>
    </source>
</evidence>
<dbReference type="RefSeq" id="WP_104372625.1">
    <property type="nucleotide sequence ID" value="NZ_BFAV01000138.1"/>
</dbReference>
<dbReference type="InterPro" id="IPR001497">
    <property type="entry name" value="MethylDNA_cys_MeTrfase_AS"/>
</dbReference>
<evidence type="ECO:0000256" key="7">
    <source>
        <dbReference type="ARBA" id="ARBA00023204"/>
    </source>
</evidence>
<evidence type="ECO:0000256" key="1">
    <source>
        <dbReference type="ARBA" id="ARBA00001286"/>
    </source>
</evidence>
<evidence type="ECO:0000256" key="6">
    <source>
        <dbReference type="ARBA" id="ARBA00022763"/>
    </source>
</evidence>
<dbReference type="InterPro" id="IPR036217">
    <property type="entry name" value="MethylDNA_cys_MeTrfase_DNAb"/>
</dbReference>
<dbReference type="OrthoDB" id="9789813at2"/>
<comment type="caution">
    <text evidence="12">The sequence shown here is derived from an EMBL/GenBank/DDBJ whole genome shotgun (WGS) entry which is preliminary data.</text>
</comment>
<keyword evidence="7 9" id="KW-0234">DNA repair</keyword>
<sequence>MQICFYECDIGRIGIAENAGRITNLYFTNDKLPREIQICETPILKEAARQLTSYLAGELKEFSLPLAPAGTAFMKKAWTSLCEIPYGKTATYKEIAVRIGAPDAARAVGLANNRNPIPIFIPCHRVIGSDGSLTGYRGGLELKKRLLDLENGRG</sequence>
<evidence type="ECO:0000256" key="5">
    <source>
        <dbReference type="ARBA" id="ARBA00022679"/>
    </source>
</evidence>
<protein>
    <recommendedName>
        <fullName evidence="9">Methylated-DNA--protein-cysteine methyltransferase</fullName>
        <ecNumber evidence="9">2.1.1.63</ecNumber>
    </recommendedName>
    <alternativeName>
        <fullName evidence="9">6-O-methylguanine-DNA methyltransferase</fullName>
        <shortName evidence="9">MGMT</shortName>
    </alternativeName>
    <alternativeName>
        <fullName evidence="9">O-6-methylguanine-DNA-alkyltransferase</fullName>
    </alternativeName>
</protein>
<keyword evidence="5 9" id="KW-0808">Transferase</keyword>
<feature type="domain" description="Methylguanine DNA methyltransferase ribonuclease-like" evidence="11">
    <location>
        <begin position="5"/>
        <end position="68"/>
    </location>
</feature>
<evidence type="ECO:0000256" key="3">
    <source>
        <dbReference type="ARBA" id="ARBA00022490"/>
    </source>
</evidence>
<dbReference type="Gene3D" id="3.30.160.70">
    <property type="entry name" value="Methylated DNA-protein cysteine methyltransferase domain"/>
    <property type="match status" value="1"/>
</dbReference>
<dbReference type="GO" id="GO:0032259">
    <property type="term" value="P:methylation"/>
    <property type="evidence" value="ECO:0007669"/>
    <property type="project" value="UniProtKB-KW"/>
</dbReference>
<evidence type="ECO:0000256" key="8">
    <source>
        <dbReference type="ARBA" id="ARBA00049348"/>
    </source>
</evidence>
<dbReference type="CDD" id="cd06445">
    <property type="entry name" value="ATase"/>
    <property type="match status" value="1"/>
</dbReference>
<dbReference type="Pfam" id="PF02870">
    <property type="entry name" value="Methyltransf_1N"/>
    <property type="match status" value="1"/>
</dbReference>
<dbReference type="SUPFAM" id="SSF46767">
    <property type="entry name" value="Methylated DNA-protein cysteine methyltransferase, C-terminal domain"/>
    <property type="match status" value="1"/>
</dbReference>
<comment type="subcellular location">
    <subcellularLocation>
        <location evidence="9">Cytoplasm</location>
    </subcellularLocation>
</comment>
<comment type="catalytic activity">
    <reaction evidence="1 9">
        <text>a 4-O-methyl-thymidine in DNA + L-cysteinyl-[protein] = a thymidine in DNA + S-methyl-L-cysteinyl-[protein]</text>
        <dbReference type="Rhea" id="RHEA:53428"/>
        <dbReference type="Rhea" id="RHEA-COMP:10131"/>
        <dbReference type="Rhea" id="RHEA-COMP:10132"/>
        <dbReference type="Rhea" id="RHEA-COMP:13555"/>
        <dbReference type="Rhea" id="RHEA-COMP:13556"/>
        <dbReference type="ChEBI" id="CHEBI:29950"/>
        <dbReference type="ChEBI" id="CHEBI:82612"/>
        <dbReference type="ChEBI" id="CHEBI:137386"/>
        <dbReference type="ChEBI" id="CHEBI:137387"/>
        <dbReference type="EC" id="2.1.1.63"/>
    </reaction>
</comment>
<comment type="miscellaneous">
    <text evidence="9">This enzyme catalyzes only one turnover and therefore is not strictly catalytic. According to one definition, an enzyme is a biocatalyst that acts repeatedly and over many reaction cycles.</text>
</comment>
<dbReference type="PANTHER" id="PTHR10815:SF5">
    <property type="entry name" value="METHYLATED-DNA--PROTEIN-CYSTEINE METHYLTRANSFERASE"/>
    <property type="match status" value="1"/>
</dbReference>
<keyword evidence="4 9" id="KW-0489">Methyltransferase</keyword>
<dbReference type="GO" id="GO:0006307">
    <property type="term" value="P:DNA alkylation repair"/>
    <property type="evidence" value="ECO:0007669"/>
    <property type="project" value="UniProtKB-UniRule"/>
</dbReference>
<evidence type="ECO:0000259" key="11">
    <source>
        <dbReference type="Pfam" id="PF02870"/>
    </source>
</evidence>
<dbReference type="EMBL" id="BFAV01000138">
    <property type="protein sequence ID" value="GBF34352.1"/>
    <property type="molecule type" value="Genomic_DNA"/>
</dbReference>
<keyword evidence="13" id="KW-1185">Reference proteome</keyword>
<keyword evidence="3 9" id="KW-0963">Cytoplasm</keyword>
<dbReference type="InterPro" id="IPR008332">
    <property type="entry name" value="MethylG_MeTrfase_N"/>
</dbReference>
<evidence type="ECO:0000313" key="12">
    <source>
        <dbReference type="EMBL" id="GBF34352.1"/>
    </source>
</evidence>
<feature type="domain" description="Methylated-DNA-[protein]-cysteine S-methyltransferase DNA binding" evidence="10">
    <location>
        <begin position="73"/>
        <end position="151"/>
    </location>
</feature>
<evidence type="ECO:0000313" key="13">
    <source>
        <dbReference type="Proteomes" id="UP000239549"/>
    </source>
</evidence>
<dbReference type="InterPro" id="IPR036631">
    <property type="entry name" value="MGMT_N_sf"/>
</dbReference>